<evidence type="ECO:0000256" key="1">
    <source>
        <dbReference type="SAM" id="SignalP"/>
    </source>
</evidence>
<dbReference type="KEGG" id="smoo:SMONO_v1c05200"/>
<keyword evidence="1" id="KW-0732">Signal</keyword>
<dbReference type="InterPro" id="IPR007880">
    <property type="entry name" value="Spiralin"/>
</dbReference>
<feature type="chain" id="PRO_5014675381" description="Lipoprotein" evidence="1">
    <location>
        <begin position="24"/>
        <end position="294"/>
    </location>
</feature>
<organism evidence="2 3">
    <name type="scientific">Spiroplasma monobiae MQ-1</name>
    <dbReference type="NCBI Taxonomy" id="1336748"/>
    <lineage>
        <taxon>Bacteria</taxon>
        <taxon>Bacillati</taxon>
        <taxon>Mycoplasmatota</taxon>
        <taxon>Mollicutes</taxon>
        <taxon>Entomoplasmatales</taxon>
        <taxon>Spiroplasmataceae</taxon>
        <taxon>Spiroplasma</taxon>
    </lineage>
</organism>
<accession>A0A2K9LUP5</accession>
<evidence type="ECO:0000313" key="3">
    <source>
        <dbReference type="Proteomes" id="UP000234790"/>
    </source>
</evidence>
<dbReference type="InterPro" id="IPR054816">
    <property type="entry name" value="Lipoprotein_mollicutes-type_CS"/>
</dbReference>
<dbReference type="AlphaFoldDB" id="A0A2K9LUP5"/>
<dbReference type="RefSeq" id="WP_101780822.1">
    <property type="nucleotide sequence ID" value="NZ_CP025543.1"/>
</dbReference>
<dbReference type="OrthoDB" id="9864710at2"/>
<dbReference type="NCBIfam" id="NF045726">
    <property type="entry name" value="XXplasma_LP"/>
    <property type="match status" value="1"/>
</dbReference>
<evidence type="ECO:0008006" key="4">
    <source>
        <dbReference type="Google" id="ProtNLM"/>
    </source>
</evidence>
<protein>
    <recommendedName>
        <fullName evidence="4">Lipoprotein</fullName>
    </recommendedName>
</protein>
<evidence type="ECO:0000313" key="2">
    <source>
        <dbReference type="EMBL" id="AUM62769.1"/>
    </source>
</evidence>
<dbReference type="EMBL" id="CP025543">
    <property type="protein sequence ID" value="AUM62769.1"/>
    <property type="molecule type" value="Genomic_DNA"/>
</dbReference>
<dbReference type="Proteomes" id="UP000234790">
    <property type="component" value="Chromosome"/>
</dbReference>
<reference evidence="2 3" key="1">
    <citation type="submission" date="2017-12" db="EMBL/GenBank/DDBJ databases">
        <title>Complete genome sequence of Spiroplasma monobiae MQ-1 (ATCC 33825).</title>
        <authorList>
            <person name="Tsai Y.-M."/>
            <person name="Lo W.-S."/>
            <person name="Wu P.-S."/>
            <person name="Cho S.-T."/>
            <person name="Kuo C.-H."/>
        </authorList>
    </citation>
    <scope>NUCLEOTIDE SEQUENCE [LARGE SCALE GENOMIC DNA]</scope>
    <source>
        <strain evidence="2 3">MQ-1</strain>
    </source>
</reference>
<dbReference type="GO" id="GO:0016020">
    <property type="term" value="C:membrane"/>
    <property type="evidence" value="ECO:0007669"/>
    <property type="project" value="InterPro"/>
</dbReference>
<dbReference type="NCBIfam" id="NF038029">
    <property type="entry name" value="LP_plasma"/>
    <property type="match status" value="1"/>
</dbReference>
<dbReference type="Pfam" id="PF05215">
    <property type="entry name" value="Spiralin"/>
    <property type="match status" value="2"/>
</dbReference>
<proteinExistence type="predicted"/>
<sequence>MKKLLGLLGAAGLVATTSATVVACGPKTEVSDVTLKSGALEQEFLVSSATIKSDGVITLKLEENSILTATVVEGTQKDGEVKIKISTTEEKITEKDVTETVQVMYKAKDAEAEVEPSQIASVSVKVEAKKITLVDLSGVTLEGFTATNDTTDEQVIAELIKVEGLEKLVAADVVITKTNATSENAGSIKITASKDSKLVKGEMSLVIAKLEAEAKKDLSTVDMSSFTATNNSTNEEVLTALNTASDLTLTEENDVTITKKDATITEAGSITITAKSGSTLVEGTIVLAIAQLTE</sequence>
<name>A0A2K9LUP5_SPISQ</name>
<feature type="signal peptide" evidence="1">
    <location>
        <begin position="1"/>
        <end position="23"/>
    </location>
</feature>
<gene>
    <name evidence="2" type="ORF">SMONO_v1c05200</name>
</gene>
<dbReference type="PROSITE" id="PS51257">
    <property type="entry name" value="PROKAR_LIPOPROTEIN"/>
    <property type="match status" value="1"/>
</dbReference>
<keyword evidence="3" id="KW-1185">Reference proteome</keyword>